<dbReference type="EMBL" id="AMEZ01000012">
    <property type="protein sequence ID" value="EKY29268.1"/>
    <property type="molecule type" value="Genomic_DNA"/>
</dbReference>
<keyword evidence="5" id="KW-0249">Electron transport</keyword>
<feature type="domain" description="Soluble ligand binding" evidence="9">
    <location>
        <begin position="163"/>
        <end position="209"/>
    </location>
</feature>
<reference evidence="11 12" key="1">
    <citation type="submission" date="2012-05" db="EMBL/GenBank/DDBJ databases">
        <authorList>
            <person name="Weinstock G."/>
            <person name="Sodergren E."/>
            <person name="Lobos E.A."/>
            <person name="Fulton L."/>
            <person name="Fulton R."/>
            <person name="Courtney L."/>
            <person name="Fronick C."/>
            <person name="O'Laughlin M."/>
            <person name="Godfrey J."/>
            <person name="Wilson R.M."/>
            <person name="Miner T."/>
            <person name="Farmer C."/>
            <person name="Delehaunty K."/>
            <person name="Cordes M."/>
            <person name="Minx P."/>
            <person name="Tomlinson C."/>
            <person name="Chen J."/>
            <person name="Wollam A."/>
            <person name="Pepin K.H."/>
            <person name="Bhonagiri V."/>
            <person name="Zhang X."/>
            <person name="Suruliraj S."/>
            <person name="Warren W."/>
            <person name="Mitreva M."/>
            <person name="Mardis E.R."/>
            <person name="Wilson R.K."/>
        </authorList>
    </citation>
    <scope>NUCLEOTIDE SEQUENCE [LARGE SCALE GENOMIC DNA]</scope>
    <source>
        <strain evidence="11 12">DSM 1785</strain>
    </source>
</reference>
<dbReference type="RefSeq" id="WP_005210302.1">
    <property type="nucleotide sequence ID" value="NZ_KB291606.1"/>
</dbReference>
<keyword evidence="6" id="KW-0408">Iron</keyword>
<dbReference type="InterPro" id="IPR017900">
    <property type="entry name" value="4Fe4S_Fe_S_CS"/>
</dbReference>
<dbReference type="GO" id="GO:0046872">
    <property type="term" value="F:metal ion binding"/>
    <property type="evidence" value="ECO:0007669"/>
    <property type="project" value="UniProtKB-KW"/>
</dbReference>
<dbReference type="InterPro" id="IPR017054">
    <property type="entry name" value="PduS"/>
</dbReference>
<dbReference type="PROSITE" id="PS00198">
    <property type="entry name" value="4FE4S_FER_1"/>
    <property type="match status" value="1"/>
</dbReference>
<dbReference type="PATRIC" id="fig|545697.3.peg.314"/>
<evidence type="ECO:0000259" key="9">
    <source>
        <dbReference type="Pfam" id="PF10531"/>
    </source>
</evidence>
<dbReference type="GO" id="GO:0009055">
    <property type="term" value="F:electron transfer activity"/>
    <property type="evidence" value="ECO:0007669"/>
    <property type="project" value="InterPro"/>
</dbReference>
<comment type="caution">
    <text evidence="11">The sequence shown here is derived from an EMBL/GenBank/DDBJ whole genome shotgun (WGS) entry which is preliminary data.</text>
</comment>
<keyword evidence="2" id="KW-0004">4Fe-4S</keyword>
<keyword evidence="1" id="KW-0813">Transport</keyword>
<dbReference type="InterPro" id="IPR019554">
    <property type="entry name" value="Soluble_ligand-bd"/>
</dbReference>
<dbReference type="SUPFAM" id="SSF142984">
    <property type="entry name" value="Nqo1 middle domain-like"/>
    <property type="match status" value="1"/>
</dbReference>
<dbReference type="GO" id="GO:0051539">
    <property type="term" value="F:4 iron, 4 sulfur cluster binding"/>
    <property type="evidence" value="ECO:0007669"/>
    <property type="project" value="UniProtKB-KW"/>
</dbReference>
<dbReference type="SUPFAM" id="SSF46548">
    <property type="entry name" value="alpha-helical ferredoxin"/>
    <property type="match status" value="1"/>
</dbReference>
<keyword evidence="3" id="KW-0479">Metal-binding</keyword>
<dbReference type="HOGENOM" id="CLU_010808_0_0_9"/>
<dbReference type="PANTHER" id="PTHR43034:SF2">
    <property type="entry name" value="ION-TRANSLOCATING OXIDOREDUCTASE COMPLEX SUBUNIT C"/>
    <property type="match status" value="1"/>
</dbReference>
<evidence type="ECO:0000256" key="2">
    <source>
        <dbReference type="ARBA" id="ARBA00022485"/>
    </source>
</evidence>
<dbReference type="eggNOG" id="COG4656">
    <property type="taxonomic scope" value="Bacteria"/>
</dbReference>
<protein>
    <submittedName>
        <fullName evidence="11">Respiratory-chain NADH dehydrogenase subunit</fullName>
    </submittedName>
</protein>
<dbReference type="Pfam" id="PF13375">
    <property type="entry name" value="RnfC_N"/>
    <property type="match status" value="1"/>
</dbReference>
<dbReference type="InterPro" id="IPR010208">
    <property type="entry name" value="Ion_transpt_RnfC/RsxC"/>
</dbReference>
<dbReference type="PANTHER" id="PTHR43034">
    <property type="entry name" value="ION-TRANSLOCATING OXIDOREDUCTASE COMPLEX SUBUNIT C"/>
    <property type="match status" value="1"/>
</dbReference>
<dbReference type="PIRSF" id="PIRSF036408">
    <property type="entry name" value="PduS_prd"/>
    <property type="match status" value="1"/>
</dbReference>
<dbReference type="AlphaFoldDB" id="L1QMQ7"/>
<gene>
    <name evidence="11" type="ORF">HMPREF0216_00322</name>
</gene>
<evidence type="ECO:0000256" key="5">
    <source>
        <dbReference type="ARBA" id="ARBA00022982"/>
    </source>
</evidence>
<evidence type="ECO:0000313" key="11">
    <source>
        <dbReference type="EMBL" id="EKY29268.1"/>
    </source>
</evidence>
<evidence type="ECO:0000256" key="1">
    <source>
        <dbReference type="ARBA" id="ARBA00022448"/>
    </source>
</evidence>
<dbReference type="Pfam" id="PF13534">
    <property type="entry name" value="Fer4_17"/>
    <property type="match status" value="1"/>
</dbReference>
<keyword evidence="7" id="KW-0411">Iron-sulfur</keyword>
<evidence type="ECO:0000256" key="3">
    <source>
        <dbReference type="ARBA" id="ARBA00022723"/>
    </source>
</evidence>
<dbReference type="STRING" id="545697.HMPREF0216_00322"/>
<feature type="domain" description="RnfC Barrel sandwich hybrid" evidence="10">
    <location>
        <begin position="372"/>
        <end position="439"/>
    </location>
</feature>
<dbReference type="Pfam" id="PF10531">
    <property type="entry name" value="SLBB"/>
    <property type="match status" value="1"/>
</dbReference>
<evidence type="ECO:0000256" key="4">
    <source>
        <dbReference type="ARBA" id="ARBA00022737"/>
    </source>
</evidence>
<dbReference type="Gene3D" id="3.10.20.600">
    <property type="match status" value="1"/>
</dbReference>
<evidence type="ECO:0000259" key="10">
    <source>
        <dbReference type="Pfam" id="PF13375"/>
    </source>
</evidence>
<dbReference type="InterPro" id="IPR011538">
    <property type="entry name" value="Nuo51_FMN-bd"/>
</dbReference>
<dbReference type="GO" id="GO:0016020">
    <property type="term" value="C:membrane"/>
    <property type="evidence" value="ECO:0007669"/>
    <property type="project" value="InterPro"/>
</dbReference>
<evidence type="ECO:0000256" key="6">
    <source>
        <dbReference type="ARBA" id="ARBA00023004"/>
    </source>
</evidence>
<proteinExistence type="predicted"/>
<name>L1QMQ7_9CLOT</name>
<dbReference type="InterPro" id="IPR026902">
    <property type="entry name" value="RnfC_N"/>
</dbReference>
<keyword evidence="12" id="KW-1185">Reference proteome</keyword>
<evidence type="ECO:0000256" key="7">
    <source>
        <dbReference type="ARBA" id="ARBA00023014"/>
    </source>
</evidence>
<dbReference type="Proteomes" id="UP000010420">
    <property type="component" value="Unassembled WGS sequence"/>
</dbReference>
<evidence type="ECO:0000313" key="12">
    <source>
        <dbReference type="Proteomes" id="UP000010420"/>
    </source>
</evidence>
<dbReference type="Pfam" id="PF01512">
    <property type="entry name" value="Complex1_51K"/>
    <property type="match status" value="1"/>
</dbReference>
<evidence type="ECO:0000259" key="8">
    <source>
        <dbReference type="Pfam" id="PF01512"/>
    </source>
</evidence>
<keyword evidence="4" id="KW-0677">Repeat</keyword>
<feature type="domain" description="NADH-ubiquinone oxidoreductase 51kDa subunit FMN-binding" evidence="8">
    <location>
        <begin position="10"/>
        <end position="150"/>
    </location>
</feature>
<accession>L1QMQ7</accession>
<dbReference type="OrthoDB" id="9767754at2"/>
<organism evidence="11 12">
    <name type="scientific">Clostridium celatum DSM 1785</name>
    <dbReference type="NCBI Taxonomy" id="545697"/>
    <lineage>
        <taxon>Bacteria</taxon>
        <taxon>Bacillati</taxon>
        <taxon>Bacillota</taxon>
        <taxon>Clostridia</taxon>
        <taxon>Eubacteriales</taxon>
        <taxon>Clostridiaceae</taxon>
        <taxon>Clostridium</taxon>
    </lineage>
</organism>
<dbReference type="SUPFAM" id="SSF142019">
    <property type="entry name" value="Nqo1 FMN-binding domain-like"/>
    <property type="match status" value="1"/>
</dbReference>
<dbReference type="InterPro" id="IPR037225">
    <property type="entry name" value="Nuo51_FMN-bd_sf"/>
</dbReference>
<dbReference type="Gene3D" id="3.40.50.11540">
    <property type="entry name" value="NADH-ubiquinone oxidoreductase 51kDa subunit"/>
    <property type="match status" value="1"/>
</dbReference>
<sequence length="446" mass="49051">MLQEVKKILKESGIVGAGGAGFPTYAKLSYDVNVVILNGAECEPLFRVDQNLLSEKTYEVLKGLDNIVEAVGAKEGVIAFKEHYHKANEAVDEMIYQFPRLRKKLLEDMYPIGDEVVLVYEITGLVVPQGGIPIDVGAMVTNVETALNVYKAIEKGKKVTHKYVTVGGAVKNPKTLKAPIGISFKELLKEVGGLTVEEYKLLVGGPMTGRIGNLNETVTKTTKGIFILPLDNPIVELKEYKVKIALKRAMGVCSQCRMCTDLCPRNLLGHSIEPHKIMNSLVFGLDNKSDIFVNALACCECNLCSAYSCHQGLNPKAIIADLKGRLRSKGIKLTQQVKDDVHNKVKEEREFKKVPVGRVIGRLKLTQYNVDAPICKINNNPSVLRISTRQSIGVSVTTIVRKGDSVVNGQAIGIINEKDLGVFLHSPIKGIIEEVNKEFITIRRSE</sequence>